<evidence type="ECO:0000313" key="4">
    <source>
        <dbReference type="Proteomes" id="UP000572635"/>
    </source>
</evidence>
<dbReference type="InterPro" id="IPR021994">
    <property type="entry name" value="DUF3592"/>
</dbReference>
<feature type="domain" description="DUF3592" evidence="2">
    <location>
        <begin position="194"/>
        <end position="264"/>
    </location>
</feature>
<reference evidence="3 4" key="1">
    <citation type="submission" date="2020-08" db="EMBL/GenBank/DDBJ databases">
        <title>Sequencing the genomes of 1000 actinobacteria strains.</title>
        <authorList>
            <person name="Klenk H.-P."/>
        </authorList>
    </citation>
    <scope>NUCLEOTIDE SEQUENCE [LARGE SCALE GENOMIC DNA]</scope>
    <source>
        <strain evidence="3 4">DSM 44551</strain>
    </source>
</reference>
<evidence type="ECO:0000313" key="3">
    <source>
        <dbReference type="EMBL" id="MBB5432420.1"/>
    </source>
</evidence>
<protein>
    <recommendedName>
        <fullName evidence="2">DUF3592 domain-containing protein</fullName>
    </recommendedName>
</protein>
<dbReference type="Pfam" id="PF12158">
    <property type="entry name" value="DUF3592"/>
    <property type="match status" value="1"/>
</dbReference>
<feature type="transmembrane region" description="Helical" evidence="1">
    <location>
        <begin position="135"/>
        <end position="155"/>
    </location>
</feature>
<dbReference type="Proteomes" id="UP000572635">
    <property type="component" value="Unassembled WGS sequence"/>
</dbReference>
<keyword evidence="1" id="KW-0812">Transmembrane</keyword>
<keyword evidence="1" id="KW-0472">Membrane</keyword>
<feature type="transmembrane region" description="Helical" evidence="1">
    <location>
        <begin position="276"/>
        <end position="300"/>
    </location>
</feature>
<comment type="caution">
    <text evidence="3">The sequence shown here is derived from an EMBL/GenBank/DDBJ whole genome shotgun (WGS) entry which is preliminary data.</text>
</comment>
<keyword evidence="4" id="KW-1185">Reference proteome</keyword>
<organism evidence="3 4">
    <name type="scientific">Nocardiopsis composta</name>
    <dbReference type="NCBI Taxonomy" id="157465"/>
    <lineage>
        <taxon>Bacteria</taxon>
        <taxon>Bacillati</taxon>
        <taxon>Actinomycetota</taxon>
        <taxon>Actinomycetes</taxon>
        <taxon>Streptosporangiales</taxon>
        <taxon>Nocardiopsidaceae</taxon>
        <taxon>Nocardiopsis</taxon>
    </lineage>
</organism>
<evidence type="ECO:0000259" key="2">
    <source>
        <dbReference type="Pfam" id="PF12158"/>
    </source>
</evidence>
<dbReference type="AlphaFoldDB" id="A0A7W8QMA9"/>
<feature type="transmembrane region" description="Helical" evidence="1">
    <location>
        <begin position="161"/>
        <end position="181"/>
    </location>
</feature>
<name>A0A7W8QMA9_9ACTN</name>
<accession>A0A7W8QMA9</accession>
<feature type="transmembrane region" description="Helical" evidence="1">
    <location>
        <begin position="6"/>
        <end position="26"/>
    </location>
</feature>
<sequence length="301" mass="32721">MFDSPTFPLIALVFAGILLFQLFKGVRETLRRRRRVHGGAEAEAVVDWVGPVEPPAATEHPFALRYRLPSGAEHVQRFERGFDGVVPAPGWRVRVRFDPADPGNVEISDNPYTGPLPGAPAPKEPGPVARVLPRAGFLVVAVLFGALFLVSAQGGELSLPLFGAVFAAVGLFAAGGAVSVLRRHATLRRSPMHTTGEVTHVWEEWRRRGSGNDRRRVRLYPYTVRYTVADGRTVHRRSPEASNPPRHRAGERIEVYYDATEPTRFSPRSPGGGASVGAYIGIGLGAVFTLVGIGIMVFTLS</sequence>
<dbReference type="RefSeq" id="WP_184391988.1">
    <property type="nucleotide sequence ID" value="NZ_BAAAJD010000042.1"/>
</dbReference>
<proteinExistence type="predicted"/>
<keyword evidence="1" id="KW-1133">Transmembrane helix</keyword>
<gene>
    <name evidence="3" type="ORF">HDA36_002504</name>
</gene>
<evidence type="ECO:0000256" key="1">
    <source>
        <dbReference type="SAM" id="Phobius"/>
    </source>
</evidence>
<dbReference type="EMBL" id="JACHDB010000001">
    <property type="protein sequence ID" value="MBB5432420.1"/>
    <property type="molecule type" value="Genomic_DNA"/>
</dbReference>